<accession>A0A9W7C542</accession>
<feature type="transmembrane region" description="Helical" evidence="1">
    <location>
        <begin position="20"/>
        <end position="44"/>
    </location>
</feature>
<keyword evidence="1" id="KW-0812">Transmembrane</keyword>
<dbReference type="EMBL" id="BRXX01000275">
    <property type="protein sequence ID" value="GMI02067.1"/>
    <property type="molecule type" value="Genomic_DNA"/>
</dbReference>
<protein>
    <submittedName>
        <fullName evidence="2">Uncharacterized protein</fullName>
    </submittedName>
</protein>
<evidence type="ECO:0000313" key="3">
    <source>
        <dbReference type="Proteomes" id="UP001165160"/>
    </source>
</evidence>
<name>A0A9W7C542_9STRA</name>
<organism evidence="2 3">
    <name type="scientific">Triparma verrucosa</name>
    <dbReference type="NCBI Taxonomy" id="1606542"/>
    <lineage>
        <taxon>Eukaryota</taxon>
        <taxon>Sar</taxon>
        <taxon>Stramenopiles</taxon>
        <taxon>Ochrophyta</taxon>
        <taxon>Bolidophyceae</taxon>
        <taxon>Parmales</taxon>
        <taxon>Triparmaceae</taxon>
        <taxon>Triparma</taxon>
    </lineage>
</organism>
<dbReference type="AlphaFoldDB" id="A0A9W7C542"/>
<keyword evidence="3" id="KW-1185">Reference proteome</keyword>
<keyword evidence="1" id="KW-0472">Membrane</keyword>
<evidence type="ECO:0000313" key="2">
    <source>
        <dbReference type="EMBL" id="GMI02067.1"/>
    </source>
</evidence>
<comment type="caution">
    <text evidence="2">The sequence shown here is derived from an EMBL/GenBank/DDBJ whole genome shotgun (WGS) entry which is preliminary data.</text>
</comment>
<evidence type="ECO:0000256" key="1">
    <source>
        <dbReference type="SAM" id="Phobius"/>
    </source>
</evidence>
<keyword evidence="1" id="KW-1133">Transmembrane helix</keyword>
<proteinExistence type="predicted"/>
<gene>
    <name evidence="2" type="ORF">TrVE_jg8028</name>
</gene>
<sequence>MQHLSPRPEFGADLTRALCYFRYASVVGVGCAAVLVGVTLRALWGGVADRLPPIIPRARRQHDMDRLEQGHGRRRTPRVRMLVGARVTRNVYSSWPSGVPRRYDSVPLVWAVQRGHDHRLSIGRAAPRVARCA</sequence>
<reference evidence="3" key="1">
    <citation type="journal article" date="2023" name="Commun. Biol.">
        <title>Genome analysis of Parmales, the sister group of diatoms, reveals the evolutionary specialization of diatoms from phago-mixotrophs to photoautotrophs.</title>
        <authorList>
            <person name="Ban H."/>
            <person name="Sato S."/>
            <person name="Yoshikawa S."/>
            <person name="Yamada K."/>
            <person name="Nakamura Y."/>
            <person name="Ichinomiya M."/>
            <person name="Sato N."/>
            <person name="Blanc-Mathieu R."/>
            <person name="Endo H."/>
            <person name="Kuwata A."/>
            <person name="Ogata H."/>
        </authorList>
    </citation>
    <scope>NUCLEOTIDE SEQUENCE [LARGE SCALE GENOMIC DNA]</scope>
    <source>
        <strain evidence="3">NIES 3699</strain>
    </source>
</reference>
<dbReference type="Proteomes" id="UP001165160">
    <property type="component" value="Unassembled WGS sequence"/>
</dbReference>